<keyword evidence="2" id="KW-1185">Reference proteome</keyword>
<proteinExistence type="predicted"/>
<dbReference type="Proteomes" id="UP000183832">
    <property type="component" value="Unassembled WGS sequence"/>
</dbReference>
<gene>
    <name evidence="1" type="ORF">CLUMA_CG010097</name>
</gene>
<name>A0A1J1I9A4_9DIPT</name>
<evidence type="ECO:0000313" key="1">
    <source>
        <dbReference type="EMBL" id="CRK96795.1"/>
    </source>
</evidence>
<organism evidence="1 2">
    <name type="scientific">Clunio marinus</name>
    <dbReference type="NCBI Taxonomy" id="568069"/>
    <lineage>
        <taxon>Eukaryota</taxon>
        <taxon>Metazoa</taxon>
        <taxon>Ecdysozoa</taxon>
        <taxon>Arthropoda</taxon>
        <taxon>Hexapoda</taxon>
        <taxon>Insecta</taxon>
        <taxon>Pterygota</taxon>
        <taxon>Neoptera</taxon>
        <taxon>Endopterygota</taxon>
        <taxon>Diptera</taxon>
        <taxon>Nematocera</taxon>
        <taxon>Chironomoidea</taxon>
        <taxon>Chironomidae</taxon>
        <taxon>Clunio</taxon>
    </lineage>
</organism>
<sequence>MMQCGVSEKNVQAIAETVKDVQPDFTTTATEIISLILMRSYNHNDYHLLKRTFVDLRCCYEANQDSFFFRFIAGTSCGVALCNSVEKVCLCKKEKMCQYKGRPSVDKLNVT</sequence>
<evidence type="ECO:0000313" key="2">
    <source>
        <dbReference type="Proteomes" id="UP000183832"/>
    </source>
</evidence>
<dbReference type="EMBL" id="CVRI01000044">
    <property type="protein sequence ID" value="CRK96795.1"/>
    <property type="molecule type" value="Genomic_DNA"/>
</dbReference>
<reference evidence="1 2" key="1">
    <citation type="submission" date="2015-04" db="EMBL/GenBank/DDBJ databases">
        <authorList>
            <person name="Syromyatnikov M.Y."/>
            <person name="Popov V.N."/>
        </authorList>
    </citation>
    <scope>NUCLEOTIDE SEQUENCE [LARGE SCALE GENOMIC DNA]</scope>
</reference>
<accession>A0A1J1I9A4</accession>
<dbReference type="AlphaFoldDB" id="A0A1J1I9A4"/>
<protein>
    <submittedName>
        <fullName evidence="1">CLUMA_CG010097, isoform A</fullName>
    </submittedName>
</protein>